<dbReference type="Proteomes" id="UP000280698">
    <property type="component" value="Unassembled WGS sequence"/>
</dbReference>
<protein>
    <recommendedName>
        <fullName evidence="4">C2H2-type domain-containing protein</fullName>
    </recommendedName>
</protein>
<reference evidence="2 3" key="1">
    <citation type="submission" date="2018-11" db="EMBL/GenBank/DDBJ databases">
        <title>Micromonospora sp. PPF5-17, a new actinomycetes isolated from a hot spring soil.</title>
        <authorList>
            <person name="Thawai C."/>
        </authorList>
    </citation>
    <scope>NUCLEOTIDE SEQUENCE [LARGE SCALE GENOMIC DNA]</scope>
    <source>
        <strain evidence="2 3">PPF5-17</strain>
    </source>
</reference>
<dbReference type="RefSeq" id="WP_123241338.1">
    <property type="nucleotide sequence ID" value="NZ_JAAHBY010000033.1"/>
</dbReference>
<accession>A0ABX9WFC4</accession>
<evidence type="ECO:0008006" key="4">
    <source>
        <dbReference type="Google" id="ProtNLM"/>
    </source>
</evidence>
<evidence type="ECO:0000313" key="2">
    <source>
        <dbReference type="EMBL" id="RNL98585.1"/>
    </source>
</evidence>
<organism evidence="2 3">
    <name type="scientific">Micromonospora solifontis</name>
    <dbReference type="NCBI Taxonomy" id="2487138"/>
    <lineage>
        <taxon>Bacteria</taxon>
        <taxon>Bacillati</taxon>
        <taxon>Actinomycetota</taxon>
        <taxon>Actinomycetes</taxon>
        <taxon>Micromonosporales</taxon>
        <taxon>Micromonosporaceae</taxon>
        <taxon>Micromonospora</taxon>
    </lineage>
</organism>
<feature type="compositionally biased region" description="Polar residues" evidence="1">
    <location>
        <begin position="83"/>
        <end position="98"/>
    </location>
</feature>
<proteinExistence type="predicted"/>
<gene>
    <name evidence="2" type="ORF">EFE23_13875</name>
</gene>
<dbReference type="EMBL" id="RJLN01000033">
    <property type="protein sequence ID" value="RNL98585.1"/>
    <property type="molecule type" value="Genomic_DNA"/>
</dbReference>
<feature type="region of interest" description="Disordered" evidence="1">
    <location>
        <begin position="79"/>
        <end position="98"/>
    </location>
</feature>
<name>A0ABX9WFC4_9ACTN</name>
<comment type="caution">
    <text evidence="2">The sequence shown here is derived from an EMBL/GenBank/DDBJ whole genome shotgun (WGS) entry which is preliminary data.</text>
</comment>
<keyword evidence="3" id="KW-1185">Reference proteome</keyword>
<evidence type="ECO:0000313" key="3">
    <source>
        <dbReference type="Proteomes" id="UP000280698"/>
    </source>
</evidence>
<evidence type="ECO:0000256" key="1">
    <source>
        <dbReference type="SAM" id="MobiDB-lite"/>
    </source>
</evidence>
<sequence length="98" mass="10564">MTVVLGPYPLCPACRQVNGGLVAVRHRQVHLRAHGREACVDRGIAGLIAHLWAVCETRSCCEDDGGRGYVVPTPETRPAAVSCRTSPTRQTGREALQT</sequence>